<feature type="transmembrane region" description="Helical" evidence="7">
    <location>
        <begin position="183"/>
        <end position="200"/>
    </location>
</feature>
<keyword evidence="4 7" id="KW-0812">Transmembrane</keyword>
<evidence type="ECO:0000256" key="3">
    <source>
        <dbReference type="ARBA" id="ARBA00022679"/>
    </source>
</evidence>
<evidence type="ECO:0000256" key="1">
    <source>
        <dbReference type="ARBA" id="ARBA00004651"/>
    </source>
</evidence>
<reference evidence="8 9" key="1">
    <citation type="submission" date="2023-04" db="EMBL/GenBank/DDBJ databases">
        <title>Ectobacillus antri isolated from activated sludge.</title>
        <authorList>
            <person name="Yan P."/>
            <person name="Liu X."/>
        </authorList>
    </citation>
    <scope>NUCLEOTIDE SEQUENCE [LARGE SCALE GENOMIC DNA]</scope>
    <source>
        <strain evidence="8 9">C18H</strain>
    </source>
</reference>
<evidence type="ECO:0000313" key="9">
    <source>
        <dbReference type="Proteomes" id="UP001218246"/>
    </source>
</evidence>
<comment type="caution">
    <text evidence="8">The sequence shown here is derived from an EMBL/GenBank/DDBJ whole genome shotgun (WGS) entry which is preliminary data.</text>
</comment>
<dbReference type="GO" id="GO:0016740">
    <property type="term" value="F:transferase activity"/>
    <property type="evidence" value="ECO:0007669"/>
    <property type="project" value="UniProtKB-KW"/>
</dbReference>
<evidence type="ECO:0000256" key="5">
    <source>
        <dbReference type="ARBA" id="ARBA00022989"/>
    </source>
</evidence>
<dbReference type="PANTHER" id="PTHR22926">
    <property type="entry name" value="PHOSPHO-N-ACETYLMURAMOYL-PENTAPEPTIDE-TRANSFERASE"/>
    <property type="match status" value="1"/>
</dbReference>
<dbReference type="RefSeq" id="WP_245999864.1">
    <property type="nucleotide sequence ID" value="NZ_JARRRY010000006.1"/>
</dbReference>
<keyword evidence="5 7" id="KW-1133">Transmembrane helix</keyword>
<feature type="transmembrane region" description="Helical" evidence="7">
    <location>
        <begin position="133"/>
        <end position="152"/>
    </location>
</feature>
<evidence type="ECO:0000313" key="8">
    <source>
        <dbReference type="EMBL" id="MDG5755199.1"/>
    </source>
</evidence>
<feature type="transmembrane region" description="Helical" evidence="7">
    <location>
        <begin position="76"/>
        <end position="93"/>
    </location>
</feature>
<feature type="transmembrane region" description="Helical" evidence="7">
    <location>
        <begin position="6"/>
        <end position="25"/>
    </location>
</feature>
<feature type="transmembrane region" description="Helical" evidence="7">
    <location>
        <begin position="289"/>
        <end position="309"/>
    </location>
</feature>
<feature type="transmembrane region" description="Helical" evidence="7">
    <location>
        <begin position="315"/>
        <end position="334"/>
    </location>
</feature>
<dbReference type="InterPro" id="IPR000715">
    <property type="entry name" value="Glycosyl_transferase_4"/>
</dbReference>
<keyword evidence="2" id="KW-1003">Cell membrane</keyword>
<name>A0ABT6H7G3_9BACI</name>
<sequence length="358" mass="39458">MDIRIYVAAFLVSFLTVIIATPLLIRASHKAGLVDRPNERKVHTTAIPRTGGIAIVCGVILGLIMFPVSFPNFKGVAIGSAVIILVGIIDDIYTLPPLYKLAGQIVAAIIPIAYGVTISKFMLPFYGEVNFDVMRYVITFVWIIIVTNSINLIDGLDGLAVGISTIALAIMLLFAFAQQQYMLVGYIVLLIGSNVGFLVYNFHPAKIFMGDVGSLFLGYTISLLSILGFFKGVALTSLLIPVIMLAIPLSDTFFAVVRRVGDKKGIMKPDKSHLHHCLMRIGYSHRRTVLILYGAAILFGTVALFFPYYNYRVAIVLFLILLFFIELFAEIIGLTGRKTNPVLRLLRKIGLLLPDKRT</sequence>
<keyword evidence="3 8" id="KW-0808">Transferase</keyword>
<gene>
    <name evidence="8" type="ORF">P6P90_14745</name>
</gene>
<dbReference type="Pfam" id="PF00953">
    <property type="entry name" value="Glycos_transf_4"/>
    <property type="match status" value="1"/>
</dbReference>
<feature type="transmembrane region" description="Helical" evidence="7">
    <location>
        <begin position="212"/>
        <end position="230"/>
    </location>
</feature>
<feature type="transmembrane region" description="Helical" evidence="7">
    <location>
        <begin position="236"/>
        <end position="257"/>
    </location>
</feature>
<dbReference type="InterPro" id="IPR018480">
    <property type="entry name" value="PNAcMuramoyl-5peptid_Trfase_CS"/>
</dbReference>
<dbReference type="PROSITE" id="PS01348">
    <property type="entry name" value="MRAY_2"/>
    <property type="match status" value="1"/>
</dbReference>
<dbReference type="Proteomes" id="UP001218246">
    <property type="component" value="Unassembled WGS sequence"/>
</dbReference>
<evidence type="ECO:0000256" key="7">
    <source>
        <dbReference type="SAM" id="Phobius"/>
    </source>
</evidence>
<dbReference type="CDD" id="cd06853">
    <property type="entry name" value="GT_WecA_like"/>
    <property type="match status" value="1"/>
</dbReference>
<organism evidence="8 9">
    <name type="scientific">Ectobacillus antri</name>
    <dbReference type="NCBI Taxonomy" id="2486280"/>
    <lineage>
        <taxon>Bacteria</taxon>
        <taxon>Bacillati</taxon>
        <taxon>Bacillota</taxon>
        <taxon>Bacilli</taxon>
        <taxon>Bacillales</taxon>
        <taxon>Bacillaceae</taxon>
        <taxon>Ectobacillus</taxon>
    </lineage>
</organism>
<dbReference type="PANTHER" id="PTHR22926:SF3">
    <property type="entry name" value="UNDECAPRENYL-PHOSPHATE ALPHA-N-ACETYLGLUCOSAMINYL 1-PHOSPHATE TRANSFERASE"/>
    <property type="match status" value="1"/>
</dbReference>
<keyword evidence="9" id="KW-1185">Reference proteome</keyword>
<feature type="transmembrane region" description="Helical" evidence="7">
    <location>
        <begin position="159"/>
        <end position="177"/>
    </location>
</feature>
<protein>
    <submittedName>
        <fullName evidence="8">MraY family glycosyltransferase</fullName>
        <ecNumber evidence="8">2.7.8.-</ecNumber>
    </submittedName>
</protein>
<feature type="transmembrane region" description="Helical" evidence="7">
    <location>
        <begin position="105"/>
        <end position="127"/>
    </location>
</feature>
<accession>A0ABT6H7G3</accession>
<evidence type="ECO:0000256" key="2">
    <source>
        <dbReference type="ARBA" id="ARBA00022475"/>
    </source>
</evidence>
<evidence type="ECO:0000256" key="6">
    <source>
        <dbReference type="ARBA" id="ARBA00023136"/>
    </source>
</evidence>
<dbReference type="EMBL" id="JARULN010000021">
    <property type="protein sequence ID" value="MDG5755199.1"/>
    <property type="molecule type" value="Genomic_DNA"/>
</dbReference>
<evidence type="ECO:0000256" key="4">
    <source>
        <dbReference type="ARBA" id="ARBA00022692"/>
    </source>
</evidence>
<feature type="transmembrane region" description="Helical" evidence="7">
    <location>
        <begin position="46"/>
        <end position="70"/>
    </location>
</feature>
<keyword evidence="6 7" id="KW-0472">Membrane</keyword>
<proteinExistence type="predicted"/>
<comment type="subcellular location">
    <subcellularLocation>
        <location evidence="1">Cell membrane</location>
        <topology evidence="1">Multi-pass membrane protein</topology>
    </subcellularLocation>
</comment>
<dbReference type="EC" id="2.7.8.-" evidence="8"/>